<organism evidence="2 3">
    <name type="scientific">Leishmania tarentolae</name>
    <name type="common">Sauroleishmania tarentolae</name>
    <dbReference type="NCBI Taxonomy" id="5689"/>
    <lineage>
        <taxon>Eukaryota</taxon>
        <taxon>Discoba</taxon>
        <taxon>Euglenozoa</taxon>
        <taxon>Kinetoplastea</taxon>
        <taxon>Metakinetoplastina</taxon>
        <taxon>Trypanosomatida</taxon>
        <taxon>Trypanosomatidae</taxon>
        <taxon>Leishmaniinae</taxon>
        <taxon>Leishmania</taxon>
        <taxon>lizard Leishmania</taxon>
    </lineage>
</organism>
<feature type="coiled-coil region" evidence="1">
    <location>
        <begin position="59"/>
        <end position="132"/>
    </location>
</feature>
<protein>
    <submittedName>
        <fullName evidence="2">Uncharacterized protein</fullName>
    </submittedName>
</protein>
<dbReference type="AlphaFoldDB" id="A0A640KL83"/>
<evidence type="ECO:0000313" key="2">
    <source>
        <dbReference type="EMBL" id="GET90476.1"/>
    </source>
</evidence>
<sequence length="332" mass="37760">MMEYVDAYVGEGGRLRPGAQGSTTATGTSRPYLEQHTVAPATSALGQELDRLVGGTLAAQEYRDRLEALTRNIQASDEKVLNLTRLVKLSQSIQEEKEADLRRQNDELRTRLKRQEQLTAQLQRQLEGMQGAVDAEALHRVVERLEGQLSACKGKQEERWMVFQQRLEEVDERVQQASTRTAEHCEHRLRQLEERLQQATKSTADATSQWAKRNFVRFKEQVESLRADLDAVRGGQKELKSTVQSASCRAEVEYKKVLLLLQQKTKEADALTSLVEKELQHLQKVAHRHQILASKDITPAFEFDEKPYDALKFAGGEGNRRGTEAAAERRRR</sequence>
<keyword evidence="1" id="KW-0175">Coiled coil</keyword>
<dbReference type="OrthoDB" id="271035at2759"/>
<comment type="caution">
    <text evidence="2">The sequence shown here is derived from an EMBL/GenBank/DDBJ whole genome shotgun (WGS) entry which is preliminary data.</text>
</comment>
<dbReference type="VEuPathDB" id="TriTrypDB:LtaPh_2919700"/>
<dbReference type="Proteomes" id="UP000419144">
    <property type="component" value="Unassembled WGS sequence"/>
</dbReference>
<accession>A0A640KL83</accession>
<name>A0A640KL83_LEITA</name>
<reference evidence="2" key="1">
    <citation type="submission" date="2019-11" db="EMBL/GenBank/DDBJ databases">
        <title>Leishmania tarentolae CDS.</title>
        <authorList>
            <person name="Goto Y."/>
            <person name="Yamagishi J."/>
        </authorList>
    </citation>
    <scope>NUCLEOTIDE SEQUENCE [LARGE SCALE GENOMIC DNA]</scope>
    <source>
        <strain evidence="2">Parrot Tar II</strain>
    </source>
</reference>
<evidence type="ECO:0000313" key="3">
    <source>
        <dbReference type="Proteomes" id="UP000419144"/>
    </source>
</evidence>
<feature type="coiled-coil region" evidence="1">
    <location>
        <begin position="175"/>
        <end position="209"/>
    </location>
</feature>
<gene>
    <name evidence="2" type="ORF">LtaPh_2919700</name>
</gene>
<keyword evidence="3" id="KW-1185">Reference proteome</keyword>
<proteinExistence type="predicted"/>
<dbReference type="EMBL" id="BLBS01000041">
    <property type="protein sequence ID" value="GET90476.1"/>
    <property type="molecule type" value="Genomic_DNA"/>
</dbReference>
<evidence type="ECO:0000256" key="1">
    <source>
        <dbReference type="SAM" id="Coils"/>
    </source>
</evidence>